<evidence type="ECO:0000256" key="3">
    <source>
        <dbReference type="ARBA" id="ARBA00022452"/>
    </source>
</evidence>
<proteinExistence type="inferred from homology"/>
<dbReference type="NCBIfam" id="TIGR04056">
    <property type="entry name" value="OMP_RagA_SusC"/>
    <property type="match status" value="1"/>
</dbReference>
<feature type="domain" description="TonB-dependent receptor plug" evidence="11">
    <location>
        <begin position="127"/>
        <end position="232"/>
    </location>
</feature>
<gene>
    <name evidence="12" type="ORF">ACFFUR_06970</name>
</gene>
<dbReference type="RefSeq" id="WP_290249204.1">
    <property type="nucleotide sequence ID" value="NZ_JAUFQT010000002.1"/>
</dbReference>
<feature type="domain" description="TonB-dependent receptor-like beta-barrel" evidence="10">
    <location>
        <begin position="451"/>
        <end position="968"/>
    </location>
</feature>
<keyword evidence="5 9" id="KW-0798">TonB box</keyword>
<dbReference type="InterPro" id="IPR012910">
    <property type="entry name" value="Plug_dom"/>
</dbReference>
<protein>
    <submittedName>
        <fullName evidence="12">SusC/RagA family TonB-linked outer membrane protein</fullName>
    </submittedName>
</protein>
<evidence type="ECO:0000256" key="7">
    <source>
        <dbReference type="ARBA" id="ARBA00023237"/>
    </source>
</evidence>
<comment type="subcellular location">
    <subcellularLocation>
        <location evidence="1 8">Cell outer membrane</location>
        <topology evidence="1 8">Multi-pass membrane protein</topology>
    </subcellularLocation>
</comment>
<keyword evidence="3 8" id="KW-1134">Transmembrane beta strand</keyword>
<dbReference type="InterPro" id="IPR008969">
    <property type="entry name" value="CarboxyPept-like_regulatory"/>
</dbReference>
<dbReference type="InterPro" id="IPR039426">
    <property type="entry name" value="TonB-dep_rcpt-like"/>
</dbReference>
<dbReference type="EMBL" id="JBHMEW010000050">
    <property type="protein sequence ID" value="MFB9211540.1"/>
    <property type="molecule type" value="Genomic_DNA"/>
</dbReference>
<comment type="caution">
    <text evidence="12">The sequence shown here is derived from an EMBL/GenBank/DDBJ whole genome shotgun (WGS) entry which is preliminary data.</text>
</comment>
<dbReference type="Pfam" id="PF13715">
    <property type="entry name" value="CarbopepD_reg_2"/>
    <property type="match status" value="1"/>
</dbReference>
<dbReference type="InterPro" id="IPR036942">
    <property type="entry name" value="Beta-barrel_TonB_sf"/>
</dbReference>
<evidence type="ECO:0000313" key="12">
    <source>
        <dbReference type="EMBL" id="MFB9211540.1"/>
    </source>
</evidence>
<dbReference type="InterPro" id="IPR037066">
    <property type="entry name" value="Plug_dom_sf"/>
</dbReference>
<keyword evidence="13" id="KW-1185">Reference proteome</keyword>
<dbReference type="Pfam" id="PF07715">
    <property type="entry name" value="Plug"/>
    <property type="match status" value="1"/>
</dbReference>
<dbReference type="Pfam" id="PF00593">
    <property type="entry name" value="TonB_dep_Rec_b-barrel"/>
    <property type="match status" value="1"/>
</dbReference>
<dbReference type="InterPro" id="IPR023997">
    <property type="entry name" value="TonB-dep_OMP_SusC/RagA_CS"/>
</dbReference>
<evidence type="ECO:0000313" key="13">
    <source>
        <dbReference type="Proteomes" id="UP001589654"/>
    </source>
</evidence>
<evidence type="ECO:0000259" key="10">
    <source>
        <dbReference type="Pfam" id="PF00593"/>
    </source>
</evidence>
<dbReference type="Gene3D" id="2.40.170.20">
    <property type="entry name" value="TonB-dependent receptor, beta-barrel domain"/>
    <property type="match status" value="1"/>
</dbReference>
<dbReference type="InterPro" id="IPR023996">
    <property type="entry name" value="TonB-dep_OMP_SusC/RagA"/>
</dbReference>
<accession>A0ABV5J5Q4</accession>
<name>A0ABV5J5Q4_9BACT</name>
<dbReference type="InterPro" id="IPR000531">
    <property type="entry name" value="Beta-barrel_TonB"/>
</dbReference>
<dbReference type="Gene3D" id="2.170.130.10">
    <property type="entry name" value="TonB-dependent receptor, plug domain"/>
    <property type="match status" value="1"/>
</dbReference>
<comment type="similarity">
    <text evidence="8 9">Belongs to the TonB-dependent receptor family.</text>
</comment>
<evidence type="ECO:0000256" key="1">
    <source>
        <dbReference type="ARBA" id="ARBA00004571"/>
    </source>
</evidence>
<keyword evidence="6 8" id="KW-0472">Membrane</keyword>
<evidence type="ECO:0000256" key="4">
    <source>
        <dbReference type="ARBA" id="ARBA00022692"/>
    </source>
</evidence>
<evidence type="ECO:0000256" key="8">
    <source>
        <dbReference type="PROSITE-ProRule" id="PRU01360"/>
    </source>
</evidence>
<keyword evidence="7 8" id="KW-0998">Cell outer membrane</keyword>
<dbReference type="Gene3D" id="2.60.40.1120">
    <property type="entry name" value="Carboxypeptidase-like, regulatory domain"/>
    <property type="match status" value="1"/>
</dbReference>
<evidence type="ECO:0000256" key="9">
    <source>
        <dbReference type="RuleBase" id="RU003357"/>
    </source>
</evidence>
<evidence type="ECO:0000256" key="2">
    <source>
        <dbReference type="ARBA" id="ARBA00022448"/>
    </source>
</evidence>
<dbReference type="NCBIfam" id="TIGR04057">
    <property type="entry name" value="SusC_RagA_signa"/>
    <property type="match status" value="1"/>
</dbReference>
<dbReference type="PROSITE" id="PS52016">
    <property type="entry name" value="TONB_DEPENDENT_REC_3"/>
    <property type="match status" value="1"/>
</dbReference>
<keyword evidence="2 8" id="KW-0813">Transport</keyword>
<sequence>MKFTRKLSGNFRFYSMFLLLMVWTTFELRAQGLQITGEVRSAEGETVPGVTVLLKGTSTGTSTDLDGAYKLTVNDPNGTLIFSSIGMVKQEIPIQNRSTIDVTMEMDVAQLDLVEVVDYGYGSVKRTDMTGSVASISGKELAKIPVASAAQAITGRLPGVNVLTTDGSPDADVVIRVRGGGSVTQDNSPLYVVDGFIVGSIRDIPPTDIESITVLKDAAATAIYGAQASNGVIVVTTKTPVAGKTSVSYNNFFQWKNLPDDRRYEVLDPYEYVLANYEYAKLRSEADVRRFERFFGVYDDLELYKQKPGTDWQEELFGDPKLSQYHNITLSGGTENTKLMLSLTNNTDEGLMLNSGYQRNVINFKLNQTIFDGLTFDAGARITNTVIDGAGTSGNAQINIKDAVQTRPVNGIADELDIDLTQLNSEDDFQSFLLSLISPVELAEQDWRKRTENDYVFNAGLTWTPIDNLNLKSTFNGSRDFRENLRFYGPLTGESFNNGGSMPLGQKNESTTFSYRWLNSAKYDFTNLGDHKLDLLVGQEIYRSGGKSDFVRAEDFRLSITPEELFANMTFGRTDRHETRENTDQTRFSLFGRANYQFMEKYLFTATVRSDASSKFSKENRVGIFPAVALGWKISEEGFLEGSSVVDELKFRASIGETGNDRIEATATQFLFQGSTNRGPGFNNVDNVYYTPSSNTLYNPDLVWETTINRNLGLDFTLFKAKVEGSLDFYKNTTRDLLLQSAIPSNTGFDTQWDNIGSTSNQGVELGINAFIIDRPDFSLSVNFNTGVNVAEIVELDGTDERFFRSNWASTDLNNINDFHLEVGGRIGNIYGYVTDGFYTTDDFQGYDAGAGEYILAEGVPNSSSVVGNTNIRPGFLKLKDLNEDGVIDAQDRKVIGNALPKNQGGLGINARWKGFDAAIFFNYQYGNDVYNTGKIQYNQFRRVTFGNLLTTMHSDNRYTYLDVDGSYTGTPGEIVTDLDQLAELNADKNIWSHNSHGIAGAVIHDWAVEDGSFIRLNNLTVGYSLPRELISRIGLSQFRVYATGSNLHIWTDYSGYDPEVSTSRSSSYQALTPGVDYSSFPRSRSYTVGLNVTF</sequence>
<dbReference type="Proteomes" id="UP001589654">
    <property type="component" value="Unassembled WGS sequence"/>
</dbReference>
<reference evidence="12 13" key="1">
    <citation type="submission" date="2024-09" db="EMBL/GenBank/DDBJ databases">
        <authorList>
            <person name="Sun Q."/>
            <person name="Mori K."/>
        </authorList>
    </citation>
    <scope>NUCLEOTIDE SEQUENCE [LARGE SCALE GENOMIC DNA]</scope>
    <source>
        <strain evidence="12 13">CECT 7682</strain>
    </source>
</reference>
<evidence type="ECO:0000259" key="11">
    <source>
        <dbReference type="Pfam" id="PF07715"/>
    </source>
</evidence>
<evidence type="ECO:0000256" key="5">
    <source>
        <dbReference type="ARBA" id="ARBA00023077"/>
    </source>
</evidence>
<keyword evidence="4 8" id="KW-0812">Transmembrane</keyword>
<organism evidence="12 13">
    <name type="scientific">Echinicola jeungdonensis</name>
    <dbReference type="NCBI Taxonomy" id="709343"/>
    <lineage>
        <taxon>Bacteria</taxon>
        <taxon>Pseudomonadati</taxon>
        <taxon>Bacteroidota</taxon>
        <taxon>Cytophagia</taxon>
        <taxon>Cytophagales</taxon>
        <taxon>Cyclobacteriaceae</taxon>
        <taxon>Echinicola</taxon>
    </lineage>
</organism>
<evidence type="ECO:0000256" key="6">
    <source>
        <dbReference type="ARBA" id="ARBA00023136"/>
    </source>
</evidence>
<dbReference type="SUPFAM" id="SSF49464">
    <property type="entry name" value="Carboxypeptidase regulatory domain-like"/>
    <property type="match status" value="1"/>
</dbReference>
<dbReference type="SUPFAM" id="SSF56935">
    <property type="entry name" value="Porins"/>
    <property type="match status" value="1"/>
</dbReference>